<dbReference type="InterPro" id="IPR013820">
    <property type="entry name" value="ATP_PRibTrfase_cat"/>
</dbReference>
<dbReference type="InterPro" id="IPR015867">
    <property type="entry name" value="N-reg_PII/ATP_PRibTrfase_C"/>
</dbReference>
<comment type="catalytic activity">
    <reaction evidence="1 18">
        <text>1-(5-phospho-beta-D-ribosyl)-ATP + diphosphate = 5-phospho-alpha-D-ribose 1-diphosphate + ATP</text>
        <dbReference type="Rhea" id="RHEA:18473"/>
        <dbReference type="ChEBI" id="CHEBI:30616"/>
        <dbReference type="ChEBI" id="CHEBI:33019"/>
        <dbReference type="ChEBI" id="CHEBI:58017"/>
        <dbReference type="ChEBI" id="CHEBI:73183"/>
        <dbReference type="EC" id="2.4.2.17"/>
    </reaction>
</comment>
<dbReference type="SUPFAM" id="SSF54913">
    <property type="entry name" value="GlnB-like"/>
    <property type="match status" value="1"/>
</dbReference>
<sequence length="291" mass="32244">MSGLLNFGVPKGSLENATVELFRKAGWQISISSRSYFPGVDDDEMNCKLIRPQEMGKYVERGTIDAGIAGRDWVRENESDVVEVCEMVYSKVSRRPARWVLVVTRDSAVQKPEDLHGATISTELVGFTKRYFAERNIPVTVEFSWGATEAKVVDGLCDAIVEVTETGSTIKANGLRIVCDLMESVPVLIANKAAWADPWKREKIETIATLLKSALAAEGMVGLKMNAPNDRLEAITRVLPSLKNPTVSHLFNSDWVSIESILPEKEVRRIVPELIKLGAEGIVEYPLNKII</sequence>
<dbReference type="CDD" id="cd13593">
    <property type="entry name" value="PBP2_HisGL3"/>
    <property type="match status" value="1"/>
</dbReference>
<evidence type="ECO:0000256" key="15">
    <source>
        <dbReference type="ARBA" id="ARBA00022842"/>
    </source>
</evidence>
<gene>
    <name evidence="18" type="primary">hisG</name>
    <name evidence="21" type="ORF">SE37_07410</name>
</gene>
<dbReference type="PANTHER" id="PTHR21403:SF10">
    <property type="entry name" value="ATP PHOSPHORIBOSYLTRANSFERASE"/>
    <property type="match status" value="1"/>
</dbReference>
<dbReference type="Pfam" id="PF01634">
    <property type="entry name" value="HisG"/>
    <property type="match status" value="1"/>
</dbReference>
<evidence type="ECO:0000256" key="9">
    <source>
        <dbReference type="ARBA" id="ARBA00022605"/>
    </source>
</evidence>
<dbReference type="Proteomes" id="UP000031433">
    <property type="component" value="Unassembled WGS sequence"/>
</dbReference>
<evidence type="ECO:0000256" key="16">
    <source>
        <dbReference type="ARBA" id="ARBA00023102"/>
    </source>
</evidence>
<accession>A0A0C1U3Y9</accession>
<dbReference type="NCBIfam" id="TIGR03455">
    <property type="entry name" value="HisG_C-term"/>
    <property type="match status" value="1"/>
</dbReference>
<evidence type="ECO:0000256" key="8">
    <source>
        <dbReference type="ARBA" id="ARBA00022490"/>
    </source>
</evidence>
<keyword evidence="12 18" id="KW-0479">Metal-binding</keyword>
<feature type="domain" description="ATP phosphoribosyltransferase catalytic" evidence="19">
    <location>
        <begin position="51"/>
        <end position="212"/>
    </location>
</feature>
<evidence type="ECO:0000313" key="22">
    <source>
        <dbReference type="Proteomes" id="UP000031433"/>
    </source>
</evidence>
<evidence type="ECO:0000256" key="17">
    <source>
        <dbReference type="ARBA" id="ARBA00024861"/>
    </source>
</evidence>
<evidence type="ECO:0000256" key="12">
    <source>
        <dbReference type="ARBA" id="ARBA00022723"/>
    </source>
</evidence>
<dbReference type="NCBIfam" id="TIGR00070">
    <property type="entry name" value="hisG"/>
    <property type="match status" value="1"/>
</dbReference>
<name>A0A0C1U3Y9_9BACT</name>
<dbReference type="Gene3D" id="3.40.190.10">
    <property type="entry name" value="Periplasmic binding protein-like II"/>
    <property type="match status" value="2"/>
</dbReference>
<dbReference type="EMBL" id="JXBL01000001">
    <property type="protein sequence ID" value="KIE42470.1"/>
    <property type="molecule type" value="Genomic_DNA"/>
</dbReference>
<evidence type="ECO:0000256" key="1">
    <source>
        <dbReference type="ARBA" id="ARBA00000915"/>
    </source>
</evidence>
<dbReference type="FunFam" id="3.40.190.10:FF:000258">
    <property type="entry name" value="ATP phosphoribosyltransferase"/>
    <property type="match status" value="1"/>
</dbReference>
<comment type="activity regulation">
    <text evidence="18">Feedback inhibited by histidine.</text>
</comment>
<keyword evidence="8 18" id="KW-0963">Cytoplasm</keyword>
<proteinExistence type="inferred from homology"/>
<comment type="pathway">
    <text evidence="4 18">Amino-acid biosynthesis; L-histidine biosynthesis; L-histidine from 5-phospho-alpha-D-ribose 1-diphosphate: step 1/9.</text>
</comment>
<dbReference type="FunFam" id="3.30.70.120:FF:000002">
    <property type="entry name" value="ATP phosphoribosyltransferase"/>
    <property type="match status" value="1"/>
</dbReference>
<evidence type="ECO:0000256" key="13">
    <source>
        <dbReference type="ARBA" id="ARBA00022741"/>
    </source>
</evidence>
<keyword evidence="15 18" id="KW-0460">Magnesium</keyword>
<comment type="similarity">
    <text evidence="5 18">Belongs to the ATP phosphoribosyltransferase family. Long subfamily.</text>
</comment>
<comment type="function">
    <text evidence="17 18">Catalyzes the condensation of ATP and 5-phosphoribose 1-diphosphate to form N'-(5'-phosphoribosyl)-ATP (PR-ATP). Has a crucial role in the pathway because the rate of histidine biosynthesis seems to be controlled primarily by regulation of HisG enzymatic activity.</text>
</comment>
<dbReference type="InterPro" id="IPR020621">
    <property type="entry name" value="ATP-PRT_HisG_long"/>
</dbReference>
<protein>
    <recommendedName>
        <fullName evidence="7 18">ATP phosphoribosyltransferase</fullName>
        <shortName evidence="18">ATP-PRT</shortName>
        <shortName evidence="18">ATP-PRTase</shortName>
        <ecNumber evidence="6 18">2.4.2.17</ecNumber>
    </recommendedName>
</protein>
<evidence type="ECO:0000256" key="14">
    <source>
        <dbReference type="ARBA" id="ARBA00022840"/>
    </source>
</evidence>
<dbReference type="Pfam" id="PF08029">
    <property type="entry name" value="HisG_C"/>
    <property type="match status" value="1"/>
</dbReference>
<dbReference type="GO" id="GO:0005737">
    <property type="term" value="C:cytoplasm"/>
    <property type="evidence" value="ECO:0007669"/>
    <property type="project" value="UniProtKB-SubCell"/>
</dbReference>
<comment type="caution">
    <text evidence="21">The sequence shown here is derived from an EMBL/GenBank/DDBJ whole genome shotgun (WGS) entry which is preliminary data.</text>
</comment>
<evidence type="ECO:0000256" key="3">
    <source>
        <dbReference type="ARBA" id="ARBA00004496"/>
    </source>
</evidence>
<dbReference type="GO" id="GO:0000105">
    <property type="term" value="P:L-histidine biosynthetic process"/>
    <property type="evidence" value="ECO:0007669"/>
    <property type="project" value="UniProtKB-UniRule"/>
</dbReference>
<dbReference type="AlphaFoldDB" id="A0A0C1U3Y9"/>
<dbReference type="InterPro" id="IPR013115">
    <property type="entry name" value="HisG_C"/>
</dbReference>
<evidence type="ECO:0000313" key="21">
    <source>
        <dbReference type="EMBL" id="KIE42470.1"/>
    </source>
</evidence>
<keyword evidence="22" id="KW-1185">Reference proteome</keyword>
<reference evidence="21 22" key="1">
    <citation type="submission" date="2015-01" db="EMBL/GenBank/DDBJ databases">
        <title>Genome sequence of the anaerobic bacterium Geobacter soli GSS01, a dissimilatory Fe(III) reducer from soil.</title>
        <authorList>
            <person name="Yang G."/>
            <person name="Zhou S."/>
        </authorList>
    </citation>
    <scope>NUCLEOTIDE SEQUENCE [LARGE SCALE GENOMIC DNA]</scope>
    <source>
        <strain evidence="21 22">GSS01</strain>
    </source>
</reference>
<dbReference type="GO" id="GO:0003879">
    <property type="term" value="F:ATP phosphoribosyltransferase activity"/>
    <property type="evidence" value="ECO:0007669"/>
    <property type="project" value="UniProtKB-UniRule"/>
</dbReference>
<dbReference type="UniPathway" id="UPA00031">
    <property type="reaction ID" value="UER00006"/>
</dbReference>
<evidence type="ECO:0000256" key="6">
    <source>
        <dbReference type="ARBA" id="ARBA00011946"/>
    </source>
</evidence>
<dbReference type="GO" id="GO:0005524">
    <property type="term" value="F:ATP binding"/>
    <property type="evidence" value="ECO:0007669"/>
    <property type="project" value="UniProtKB-KW"/>
</dbReference>
<keyword evidence="10 18" id="KW-0328">Glycosyltransferase</keyword>
<keyword evidence="16 18" id="KW-0368">Histidine biosynthesis</keyword>
<evidence type="ECO:0000259" key="19">
    <source>
        <dbReference type="Pfam" id="PF01634"/>
    </source>
</evidence>
<dbReference type="RefSeq" id="WP_039645070.1">
    <property type="nucleotide sequence ID" value="NZ_JXBL01000001.1"/>
</dbReference>
<evidence type="ECO:0000256" key="7">
    <source>
        <dbReference type="ARBA" id="ARBA00020998"/>
    </source>
</evidence>
<keyword evidence="11 18" id="KW-0808">Transferase</keyword>
<keyword evidence="13 18" id="KW-0547">Nucleotide-binding</keyword>
<dbReference type="HAMAP" id="MF_00079">
    <property type="entry name" value="HisG_Long"/>
    <property type="match status" value="1"/>
</dbReference>
<dbReference type="InterPro" id="IPR001348">
    <property type="entry name" value="ATP_PRibTrfase_HisG"/>
</dbReference>
<keyword evidence="9 18" id="KW-0028">Amino-acid biosynthesis</keyword>
<evidence type="ECO:0000256" key="2">
    <source>
        <dbReference type="ARBA" id="ARBA00001946"/>
    </source>
</evidence>
<dbReference type="InterPro" id="IPR011322">
    <property type="entry name" value="N-reg_PII-like_a/b"/>
</dbReference>
<evidence type="ECO:0000256" key="11">
    <source>
        <dbReference type="ARBA" id="ARBA00022679"/>
    </source>
</evidence>
<comment type="subcellular location">
    <subcellularLocation>
        <location evidence="3 18">Cytoplasm</location>
    </subcellularLocation>
</comment>
<evidence type="ECO:0000256" key="18">
    <source>
        <dbReference type="HAMAP-Rule" id="MF_00079"/>
    </source>
</evidence>
<comment type="cofactor">
    <cofactor evidence="2 18">
        <name>Mg(2+)</name>
        <dbReference type="ChEBI" id="CHEBI:18420"/>
    </cofactor>
</comment>
<evidence type="ECO:0000256" key="10">
    <source>
        <dbReference type="ARBA" id="ARBA00022676"/>
    </source>
</evidence>
<dbReference type="SUPFAM" id="SSF53850">
    <property type="entry name" value="Periplasmic binding protein-like II"/>
    <property type="match status" value="1"/>
</dbReference>
<keyword evidence="14 18" id="KW-0067">ATP-binding</keyword>
<evidence type="ECO:0000259" key="20">
    <source>
        <dbReference type="Pfam" id="PF08029"/>
    </source>
</evidence>
<dbReference type="PANTHER" id="PTHR21403">
    <property type="entry name" value="ATP PHOSPHORIBOSYLTRANSFERASE ATP-PRTASE"/>
    <property type="match status" value="1"/>
</dbReference>
<dbReference type="Gene3D" id="3.30.70.120">
    <property type="match status" value="1"/>
</dbReference>
<dbReference type="EC" id="2.4.2.17" evidence="6 18"/>
<feature type="domain" description="Histidine biosynthesis HisG C-terminal" evidence="20">
    <location>
        <begin position="217"/>
        <end position="289"/>
    </location>
</feature>
<evidence type="ECO:0000256" key="5">
    <source>
        <dbReference type="ARBA" id="ARBA00007955"/>
    </source>
</evidence>
<evidence type="ECO:0000256" key="4">
    <source>
        <dbReference type="ARBA" id="ARBA00004667"/>
    </source>
</evidence>
<organism evidence="21 22">
    <name type="scientific">Geobacter soli</name>
    <dbReference type="NCBI Taxonomy" id="1510391"/>
    <lineage>
        <taxon>Bacteria</taxon>
        <taxon>Pseudomonadati</taxon>
        <taxon>Thermodesulfobacteriota</taxon>
        <taxon>Desulfuromonadia</taxon>
        <taxon>Geobacterales</taxon>
        <taxon>Geobacteraceae</taxon>
        <taxon>Geobacter</taxon>
    </lineage>
</organism>
<dbReference type="GO" id="GO:0000287">
    <property type="term" value="F:magnesium ion binding"/>
    <property type="evidence" value="ECO:0007669"/>
    <property type="project" value="UniProtKB-UniRule"/>
</dbReference>